<feature type="region of interest" description="Disordered" evidence="1">
    <location>
        <begin position="177"/>
        <end position="222"/>
    </location>
</feature>
<feature type="region of interest" description="Disordered" evidence="1">
    <location>
        <begin position="293"/>
        <end position="332"/>
    </location>
</feature>
<accession>A0ABD0VEZ0</accession>
<evidence type="ECO:0000313" key="2">
    <source>
        <dbReference type="EMBL" id="KAL0923609.1"/>
    </source>
</evidence>
<proteinExistence type="predicted"/>
<protein>
    <recommendedName>
        <fullName evidence="4">Transmembrane protein</fullName>
    </recommendedName>
</protein>
<sequence length="445" mass="48902">MYEYVNQQQQFQNRMNAYVDQQQQQRAQDRAWFTVQFDRLFSFHQQPPPPPPDGVDDIFFILDVVSCSVFPVLYSVVVVHKNALKSAQDQDDSSIVLDDIPIHKSFCMSFGGVFSLIHTCFWAEGKRGRAWESEKGACEGDLVRCSQRLLLARILFVFSGRHPCSLKALEVSTSARRRGSLPTSGGSKRSVGSLPASGGSKRSDCSLSASGGSERSLGSLPHREILSSRQRIASSGFSVISRVRSRGEDISSVGRRFEAFERSPAQQSVSSRSQNPPFPLGFLSFHASKAGPSSSPCSHSLRPNPSRAVPSASSSLANPSPTELPEASAFVSSSQKTNPTPLPLALVFSVVVLISFFSTCEMFYKDQNEADCPTSVLKQRGSKVKGTNVLFYTLLVGKFSILSETINPTHPRHSDDVTSIFLSRESRYPPWLIVYMIASALPLDC</sequence>
<gene>
    <name evidence="2" type="ORF">M5K25_007670</name>
</gene>
<name>A0ABD0VEZ0_DENTH</name>
<dbReference type="AlphaFoldDB" id="A0ABD0VEZ0"/>
<feature type="compositionally biased region" description="Polar residues" evidence="1">
    <location>
        <begin position="293"/>
        <end position="303"/>
    </location>
</feature>
<dbReference type="Proteomes" id="UP001552299">
    <property type="component" value="Unassembled WGS sequence"/>
</dbReference>
<organism evidence="2 3">
    <name type="scientific">Dendrobium thyrsiflorum</name>
    <name type="common">Pinecone-like raceme dendrobium</name>
    <name type="synonym">Orchid</name>
    <dbReference type="NCBI Taxonomy" id="117978"/>
    <lineage>
        <taxon>Eukaryota</taxon>
        <taxon>Viridiplantae</taxon>
        <taxon>Streptophyta</taxon>
        <taxon>Embryophyta</taxon>
        <taxon>Tracheophyta</taxon>
        <taxon>Spermatophyta</taxon>
        <taxon>Magnoliopsida</taxon>
        <taxon>Liliopsida</taxon>
        <taxon>Asparagales</taxon>
        <taxon>Orchidaceae</taxon>
        <taxon>Epidendroideae</taxon>
        <taxon>Malaxideae</taxon>
        <taxon>Dendrobiinae</taxon>
        <taxon>Dendrobium</taxon>
    </lineage>
</organism>
<reference evidence="2 3" key="1">
    <citation type="journal article" date="2024" name="Plant Biotechnol. J.">
        <title>Dendrobium thyrsiflorum genome and its molecular insights into genes involved in important horticultural traits.</title>
        <authorList>
            <person name="Chen B."/>
            <person name="Wang J.Y."/>
            <person name="Zheng P.J."/>
            <person name="Li K.L."/>
            <person name="Liang Y.M."/>
            <person name="Chen X.F."/>
            <person name="Zhang C."/>
            <person name="Zhao X."/>
            <person name="He X."/>
            <person name="Zhang G.Q."/>
            <person name="Liu Z.J."/>
            <person name="Xu Q."/>
        </authorList>
    </citation>
    <scope>NUCLEOTIDE SEQUENCE [LARGE SCALE GENOMIC DNA]</scope>
    <source>
        <strain evidence="2">GZMU011</strain>
    </source>
</reference>
<evidence type="ECO:0008006" key="4">
    <source>
        <dbReference type="Google" id="ProtNLM"/>
    </source>
</evidence>
<dbReference type="EMBL" id="JANQDX010000006">
    <property type="protein sequence ID" value="KAL0923609.1"/>
    <property type="molecule type" value="Genomic_DNA"/>
</dbReference>
<comment type="caution">
    <text evidence="2">The sequence shown here is derived from an EMBL/GenBank/DDBJ whole genome shotgun (WGS) entry which is preliminary data.</text>
</comment>
<evidence type="ECO:0000256" key="1">
    <source>
        <dbReference type="SAM" id="MobiDB-lite"/>
    </source>
</evidence>
<feature type="compositionally biased region" description="Low complexity" evidence="1">
    <location>
        <begin position="308"/>
        <end position="321"/>
    </location>
</feature>
<evidence type="ECO:0000313" key="3">
    <source>
        <dbReference type="Proteomes" id="UP001552299"/>
    </source>
</evidence>
<keyword evidence="3" id="KW-1185">Reference proteome</keyword>